<dbReference type="EMBL" id="JAKLMC020000012">
    <property type="protein sequence ID" value="KAK5953198.1"/>
    <property type="molecule type" value="Genomic_DNA"/>
</dbReference>
<evidence type="ECO:0000313" key="1">
    <source>
        <dbReference type="EMBL" id="KAK5953198.1"/>
    </source>
</evidence>
<reference evidence="1 2" key="1">
    <citation type="submission" date="2022-12" db="EMBL/GenBank/DDBJ databases">
        <title>Genomic features and morphological characterization of a novel Knufia sp. strain isolated from spacecraft assembly facility.</title>
        <authorList>
            <person name="Teixeira M."/>
            <person name="Chander A.M."/>
            <person name="Stajich J.E."/>
            <person name="Venkateswaran K."/>
        </authorList>
    </citation>
    <scope>NUCLEOTIDE SEQUENCE [LARGE SCALE GENOMIC DNA]</scope>
    <source>
        <strain evidence="1 2">FJI-L2-BK-P2</strain>
    </source>
</reference>
<comment type="caution">
    <text evidence="1">The sequence shown here is derived from an EMBL/GenBank/DDBJ whole genome shotgun (WGS) entry which is preliminary data.</text>
</comment>
<proteinExistence type="predicted"/>
<dbReference type="AlphaFoldDB" id="A0AAN8EK11"/>
<gene>
    <name evidence="1" type="ORF">OHC33_005766</name>
</gene>
<name>A0AAN8EK11_9EURO</name>
<protein>
    <submittedName>
        <fullName evidence="1">Uncharacterized protein</fullName>
    </submittedName>
</protein>
<dbReference type="Proteomes" id="UP001316803">
    <property type="component" value="Unassembled WGS sequence"/>
</dbReference>
<accession>A0AAN8EK11</accession>
<organism evidence="1 2">
    <name type="scientific">Knufia fluminis</name>
    <dbReference type="NCBI Taxonomy" id="191047"/>
    <lineage>
        <taxon>Eukaryota</taxon>
        <taxon>Fungi</taxon>
        <taxon>Dikarya</taxon>
        <taxon>Ascomycota</taxon>
        <taxon>Pezizomycotina</taxon>
        <taxon>Eurotiomycetes</taxon>
        <taxon>Chaetothyriomycetidae</taxon>
        <taxon>Chaetothyriales</taxon>
        <taxon>Trichomeriaceae</taxon>
        <taxon>Knufia</taxon>
    </lineage>
</organism>
<evidence type="ECO:0000313" key="2">
    <source>
        <dbReference type="Proteomes" id="UP001316803"/>
    </source>
</evidence>
<sequence length="148" mass="15947">MGPVRGLQCTAMVLHLNSVADVDEFLVFEHQEVGQACQLEGSCKPLTASSARSDTMSICVLKTAMYRELRSSSRDSRLILGQYDSGSQATTSGDTGMSTKDQINKKTIYVIDVELGAFIQAAVSLATLTLINVSLEASLAVHEWLTTT</sequence>
<keyword evidence="2" id="KW-1185">Reference proteome</keyword>